<evidence type="ECO:0000313" key="2">
    <source>
        <dbReference type="EMBL" id="TQV77982.1"/>
    </source>
</evidence>
<gene>
    <name evidence="2" type="ORF">FKG95_19910</name>
</gene>
<feature type="transmembrane region" description="Helical" evidence="1">
    <location>
        <begin position="51"/>
        <end position="76"/>
    </location>
</feature>
<dbReference type="OrthoDB" id="7355622at2"/>
<comment type="caution">
    <text evidence="2">The sequence shown here is derived from an EMBL/GenBank/DDBJ whole genome shotgun (WGS) entry which is preliminary data.</text>
</comment>
<protein>
    <recommendedName>
        <fullName evidence="4">DoxX family membrane protein</fullName>
    </recommendedName>
</protein>
<accession>A0A545TL76</accession>
<feature type="transmembrane region" description="Helical" evidence="1">
    <location>
        <begin position="83"/>
        <end position="100"/>
    </location>
</feature>
<name>A0A545TL76_9PROT</name>
<sequence length="138" mass="15105">MPKFLTPTASPAAVLPILRWSIAIFMLVWSIDKLIMPEDFIGLFQHFYGASFGVTTILAIGAVQTALILAFALGLYRTITYGLMLLMNAITVVVSLPQILDPYGGGSNQLFFASVPVLAACLVLFLLREQDTKLVLKR</sequence>
<evidence type="ECO:0000313" key="3">
    <source>
        <dbReference type="Proteomes" id="UP000315252"/>
    </source>
</evidence>
<proteinExistence type="predicted"/>
<evidence type="ECO:0000256" key="1">
    <source>
        <dbReference type="SAM" id="Phobius"/>
    </source>
</evidence>
<dbReference type="EMBL" id="VHSH01000007">
    <property type="protein sequence ID" value="TQV77982.1"/>
    <property type="molecule type" value="Genomic_DNA"/>
</dbReference>
<keyword evidence="1" id="KW-0472">Membrane</keyword>
<dbReference type="AlphaFoldDB" id="A0A545TL76"/>
<reference evidence="2 3" key="1">
    <citation type="submission" date="2019-06" db="EMBL/GenBank/DDBJ databases">
        <title>Whole genome sequence for Rhodospirillaceae sp. R148.</title>
        <authorList>
            <person name="Wang G."/>
        </authorList>
    </citation>
    <scope>NUCLEOTIDE SEQUENCE [LARGE SCALE GENOMIC DNA]</scope>
    <source>
        <strain evidence="2 3">R148</strain>
    </source>
</reference>
<organism evidence="2 3">
    <name type="scientific">Denitrobaculum tricleocarpae</name>
    <dbReference type="NCBI Taxonomy" id="2591009"/>
    <lineage>
        <taxon>Bacteria</taxon>
        <taxon>Pseudomonadati</taxon>
        <taxon>Pseudomonadota</taxon>
        <taxon>Alphaproteobacteria</taxon>
        <taxon>Rhodospirillales</taxon>
        <taxon>Rhodospirillaceae</taxon>
        <taxon>Denitrobaculum</taxon>
    </lineage>
</organism>
<feature type="transmembrane region" description="Helical" evidence="1">
    <location>
        <begin position="12"/>
        <end position="31"/>
    </location>
</feature>
<keyword evidence="1" id="KW-1133">Transmembrane helix</keyword>
<evidence type="ECO:0008006" key="4">
    <source>
        <dbReference type="Google" id="ProtNLM"/>
    </source>
</evidence>
<keyword evidence="3" id="KW-1185">Reference proteome</keyword>
<keyword evidence="1" id="KW-0812">Transmembrane</keyword>
<feature type="transmembrane region" description="Helical" evidence="1">
    <location>
        <begin position="106"/>
        <end position="127"/>
    </location>
</feature>
<dbReference type="Proteomes" id="UP000315252">
    <property type="component" value="Unassembled WGS sequence"/>
</dbReference>